<evidence type="ECO:0000256" key="1">
    <source>
        <dbReference type="ARBA" id="ARBA00022723"/>
    </source>
</evidence>
<gene>
    <name evidence="6" type="ORF">A6R68_10270</name>
</gene>
<dbReference type="SMART" id="SM01175">
    <property type="entry name" value="DUF4206"/>
    <property type="match status" value="1"/>
</dbReference>
<dbReference type="EMBL" id="LZPO01115350">
    <property type="protein sequence ID" value="OBS58610.1"/>
    <property type="molecule type" value="Genomic_DNA"/>
</dbReference>
<dbReference type="Proteomes" id="UP000092124">
    <property type="component" value="Unassembled WGS sequence"/>
</dbReference>
<dbReference type="InterPro" id="IPR025258">
    <property type="entry name" value="RH_dom"/>
</dbReference>
<dbReference type="InterPro" id="IPR051366">
    <property type="entry name" value="DEF8"/>
</dbReference>
<dbReference type="OrthoDB" id="62364at2759"/>
<dbReference type="PANTHER" id="PTHR12326:SF5">
    <property type="entry name" value="PLECKSTRIN HOMOLOGY DOMAIN-CONTAINING FAMILY M MEMBER 1"/>
    <property type="match status" value="1"/>
</dbReference>
<reference evidence="6 7" key="1">
    <citation type="submission" date="2016-06" db="EMBL/GenBank/DDBJ databases">
        <title>The Draft Genome Sequence and Annotation of the Desert Woodrat Neotoma lepida.</title>
        <authorList>
            <person name="Campbell M."/>
            <person name="Oakeson K.F."/>
            <person name="Yandell M."/>
            <person name="Halpert J.R."/>
            <person name="Dearing D."/>
        </authorList>
    </citation>
    <scope>NUCLEOTIDE SEQUENCE [LARGE SCALE GENOMIC DNA]</scope>
    <source>
        <strain evidence="6">417</strain>
        <tissue evidence="6">Liver</tissue>
    </source>
</reference>
<feature type="domain" description="Rubicon Homology" evidence="5">
    <location>
        <begin position="1"/>
        <end position="58"/>
    </location>
</feature>
<proteinExistence type="predicted"/>
<keyword evidence="1" id="KW-0479">Metal-binding</keyword>
<evidence type="ECO:0000256" key="2">
    <source>
        <dbReference type="ARBA" id="ARBA00022737"/>
    </source>
</evidence>
<evidence type="ECO:0000256" key="4">
    <source>
        <dbReference type="ARBA" id="ARBA00022833"/>
    </source>
</evidence>
<organism evidence="6 7">
    <name type="scientific">Neotoma lepida</name>
    <name type="common">Desert woodrat</name>
    <dbReference type="NCBI Taxonomy" id="56216"/>
    <lineage>
        <taxon>Eukaryota</taxon>
        <taxon>Metazoa</taxon>
        <taxon>Chordata</taxon>
        <taxon>Craniata</taxon>
        <taxon>Vertebrata</taxon>
        <taxon>Euteleostomi</taxon>
        <taxon>Mammalia</taxon>
        <taxon>Eutheria</taxon>
        <taxon>Euarchontoglires</taxon>
        <taxon>Glires</taxon>
        <taxon>Rodentia</taxon>
        <taxon>Myomorpha</taxon>
        <taxon>Muroidea</taxon>
        <taxon>Cricetidae</taxon>
        <taxon>Neotominae</taxon>
        <taxon>Neotoma</taxon>
    </lineage>
</organism>
<accession>A0A1A6FYH4</accession>
<dbReference type="GO" id="GO:0008270">
    <property type="term" value="F:zinc ion binding"/>
    <property type="evidence" value="ECO:0007669"/>
    <property type="project" value="UniProtKB-KW"/>
</dbReference>
<evidence type="ECO:0000313" key="7">
    <source>
        <dbReference type="Proteomes" id="UP000092124"/>
    </source>
</evidence>
<sequence length="138" mass="15839">IAEGVYEGFLKALIEFASQHVYHCDLCTQRGFICQICHHHDIIFPFEFDTTVRYEEYTASYPHNQSDPASLTTLILLCRDMLNIHSASAQGCDCPELPGLTVLPTPITLEKRWLLPHDRCQEKPLTAHKNKRRKQTNS</sequence>
<dbReference type="Pfam" id="PF13901">
    <property type="entry name" value="RH_dom"/>
    <property type="match status" value="1"/>
</dbReference>
<keyword evidence="2" id="KW-0677">Repeat</keyword>
<evidence type="ECO:0000313" key="6">
    <source>
        <dbReference type="EMBL" id="OBS58610.1"/>
    </source>
</evidence>
<keyword evidence="7" id="KW-1185">Reference proteome</keyword>
<comment type="caution">
    <text evidence="6">The sequence shown here is derived from an EMBL/GenBank/DDBJ whole genome shotgun (WGS) entry which is preliminary data.</text>
</comment>
<feature type="non-terminal residue" evidence="6">
    <location>
        <position position="1"/>
    </location>
</feature>
<keyword evidence="4" id="KW-0862">Zinc</keyword>
<dbReference type="STRING" id="56216.A0A1A6FYH4"/>
<keyword evidence="3" id="KW-0863">Zinc-finger</keyword>
<evidence type="ECO:0000259" key="5">
    <source>
        <dbReference type="SMART" id="SM01175"/>
    </source>
</evidence>
<dbReference type="PANTHER" id="PTHR12326">
    <property type="entry name" value="PLECKSTRIN HOMOLOGY DOMAIN CONTAINING PROTEIN"/>
    <property type="match status" value="1"/>
</dbReference>
<protein>
    <recommendedName>
        <fullName evidence="5">Rubicon Homology domain-containing protein</fullName>
    </recommendedName>
</protein>
<evidence type="ECO:0000256" key="3">
    <source>
        <dbReference type="ARBA" id="ARBA00022771"/>
    </source>
</evidence>
<name>A0A1A6FYH4_NEOLE</name>
<dbReference type="AlphaFoldDB" id="A0A1A6FYH4"/>